<dbReference type="AlphaFoldDB" id="A0A5C6E4D6"/>
<evidence type="ECO:0000313" key="2">
    <source>
        <dbReference type="Proteomes" id="UP000318288"/>
    </source>
</evidence>
<organism evidence="1 2">
    <name type="scientific">Rubripirellula tenax</name>
    <dbReference type="NCBI Taxonomy" id="2528015"/>
    <lineage>
        <taxon>Bacteria</taxon>
        <taxon>Pseudomonadati</taxon>
        <taxon>Planctomycetota</taxon>
        <taxon>Planctomycetia</taxon>
        <taxon>Pirellulales</taxon>
        <taxon>Pirellulaceae</taxon>
        <taxon>Rubripirellula</taxon>
    </lineage>
</organism>
<sequence length="186" mass="21014">MNTIQTLDLRLMLVVLVAVSGCVPSAGKTSKLEDRTVEELFACWSEAQTQRDWATWFECMTPEARESQATGLLFSAPLVVSFAKSKAEGSVSQNSGELDAWITEAERLLQTADENDRFVLEMMTHLDRRENPRGMDHMDEERTLEITERSADRAKGKVKKDGRSSGQIWFTRINGRWRIELTLGGT</sequence>
<proteinExistence type="predicted"/>
<protein>
    <submittedName>
        <fullName evidence="1">Uncharacterized protein</fullName>
    </submittedName>
</protein>
<accession>A0A5C6E4D6</accession>
<reference evidence="1 2" key="1">
    <citation type="submission" date="2019-02" db="EMBL/GenBank/DDBJ databases">
        <title>Deep-cultivation of Planctomycetes and their phenomic and genomic characterization uncovers novel biology.</title>
        <authorList>
            <person name="Wiegand S."/>
            <person name="Jogler M."/>
            <person name="Boedeker C."/>
            <person name="Pinto D."/>
            <person name="Vollmers J."/>
            <person name="Rivas-Marin E."/>
            <person name="Kohn T."/>
            <person name="Peeters S.H."/>
            <person name="Heuer A."/>
            <person name="Rast P."/>
            <person name="Oberbeckmann S."/>
            <person name="Bunk B."/>
            <person name="Jeske O."/>
            <person name="Meyerdierks A."/>
            <person name="Storesund J.E."/>
            <person name="Kallscheuer N."/>
            <person name="Luecker S."/>
            <person name="Lage O.M."/>
            <person name="Pohl T."/>
            <person name="Merkel B.J."/>
            <person name="Hornburger P."/>
            <person name="Mueller R.-W."/>
            <person name="Bruemmer F."/>
            <person name="Labrenz M."/>
            <person name="Spormann A.M."/>
            <person name="Op Den Camp H."/>
            <person name="Overmann J."/>
            <person name="Amann R."/>
            <person name="Jetten M.S.M."/>
            <person name="Mascher T."/>
            <person name="Medema M.H."/>
            <person name="Devos D.P."/>
            <person name="Kaster A.-K."/>
            <person name="Ovreas L."/>
            <person name="Rohde M."/>
            <person name="Galperin M.Y."/>
            <person name="Jogler C."/>
        </authorList>
    </citation>
    <scope>NUCLEOTIDE SEQUENCE [LARGE SCALE GENOMIC DNA]</scope>
    <source>
        <strain evidence="1 2">Poly51</strain>
    </source>
</reference>
<dbReference type="RefSeq" id="WP_146462448.1">
    <property type="nucleotide sequence ID" value="NZ_SJPW01000012.1"/>
</dbReference>
<comment type="caution">
    <text evidence="1">The sequence shown here is derived from an EMBL/GenBank/DDBJ whole genome shotgun (WGS) entry which is preliminary data.</text>
</comment>
<keyword evidence="2" id="KW-1185">Reference proteome</keyword>
<dbReference type="Proteomes" id="UP000318288">
    <property type="component" value="Unassembled WGS sequence"/>
</dbReference>
<evidence type="ECO:0000313" key="1">
    <source>
        <dbReference type="EMBL" id="TWU44513.1"/>
    </source>
</evidence>
<gene>
    <name evidence="1" type="ORF">Poly51_60790</name>
</gene>
<dbReference type="EMBL" id="SJPW01000012">
    <property type="protein sequence ID" value="TWU44513.1"/>
    <property type="molecule type" value="Genomic_DNA"/>
</dbReference>
<name>A0A5C6E4D6_9BACT</name>